<dbReference type="GO" id="GO:0030288">
    <property type="term" value="C:outer membrane-bounded periplasmic space"/>
    <property type="evidence" value="ECO:0007669"/>
    <property type="project" value="UniProtKB-ARBA"/>
</dbReference>
<dbReference type="InterPro" id="IPR039424">
    <property type="entry name" value="SBP_5"/>
</dbReference>
<dbReference type="PANTHER" id="PTHR30290">
    <property type="entry name" value="PERIPLASMIC BINDING COMPONENT OF ABC TRANSPORTER"/>
    <property type="match status" value="1"/>
</dbReference>
<reference evidence="7 8" key="1">
    <citation type="submission" date="2016-10" db="EMBL/GenBank/DDBJ databases">
        <authorList>
            <person name="de Groot N.N."/>
        </authorList>
    </citation>
    <scope>NUCLEOTIDE SEQUENCE [LARGE SCALE GENOMIC DNA]</scope>
    <source>
        <strain evidence="7 8">CGMCC 1.8894</strain>
    </source>
</reference>
<evidence type="ECO:0000256" key="4">
    <source>
        <dbReference type="ARBA" id="ARBA00022729"/>
    </source>
</evidence>
<dbReference type="GO" id="GO:1904680">
    <property type="term" value="F:peptide transmembrane transporter activity"/>
    <property type="evidence" value="ECO:0007669"/>
    <property type="project" value="TreeGrafter"/>
</dbReference>
<feature type="signal peptide" evidence="5">
    <location>
        <begin position="1"/>
        <end position="22"/>
    </location>
</feature>
<proteinExistence type="inferred from homology"/>
<dbReference type="Proteomes" id="UP000198539">
    <property type="component" value="Unassembled WGS sequence"/>
</dbReference>
<dbReference type="STRING" id="564137.SAMN04488238_105163"/>
<dbReference type="Pfam" id="PF00496">
    <property type="entry name" value="SBP_bac_5"/>
    <property type="match status" value="1"/>
</dbReference>
<organism evidence="7 8">
    <name type="scientific">Roseicitreum antarcticum</name>
    <dbReference type="NCBI Taxonomy" id="564137"/>
    <lineage>
        <taxon>Bacteria</taxon>
        <taxon>Pseudomonadati</taxon>
        <taxon>Pseudomonadota</taxon>
        <taxon>Alphaproteobacteria</taxon>
        <taxon>Rhodobacterales</taxon>
        <taxon>Paracoccaceae</taxon>
        <taxon>Roseicitreum</taxon>
    </lineage>
</organism>
<dbReference type="InterPro" id="IPR030678">
    <property type="entry name" value="Peptide/Ni-bd"/>
</dbReference>
<dbReference type="EMBL" id="FNOM01000005">
    <property type="protein sequence ID" value="SDX09525.1"/>
    <property type="molecule type" value="Genomic_DNA"/>
</dbReference>
<dbReference type="OrthoDB" id="9803988at2"/>
<evidence type="ECO:0000313" key="8">
    <source>
        <dbReference type="Proteomes" id="UP000198539"/>
    </source>
</evidence>
<gene>
    <name evidence="7" type="ORF">SAMN04488238_105163</name>
</gene>
<name>A0A1H2YWW3_9RHOB</name>
<evidence type="ECO:0000256" key="5">
    <source>
        <dbReference type="SAM" id="SignalP"/>
    </source>
</evidence>
<dbReference type="RefSeq" id="WP_092888687.1">
    <property type="nucleotide sequence ID" value="NZ_CP061502.1"/>
</dbReference>
<keyword evidence="4 5" id="KW-0732">Signal</keyword>
<dbReference type="InterPro" id="IPR000914">
    <property type="entry name" value="SBP_5_dom"/>
</dbReference>
<keyword evidence="3" id="KW-0813">Transport</keyword>
<comment type="subcellular location">
    <subcellularLocation>
        <location evidence="1">Periplasm</location>
    </subcellularLocation>
</comment>
<dbReference type="Gene3D" id="3.90.76.10">
    <property type="entry name" value="Dipeptide-binding Protein, Domain 1"/>
    <property type="match status" value="1"/>
</dbReference>
<dbReference type="GO" id="GO:0015833">
    <property type="term" value="P:peptide transport"/>
    <property type="evidence" value="ECO:0007669"/>
    <property type="project" value="TreeGrafter"/>
</dbReference>
<dbReference type="GO" id="GO:0043190">
    <property type="term" value="C:ATP-binding cassette (ABC) transporter complex"/>
    <property type="evidence" value="ECO:0007669"/>
    <property type="project" value="InterPro"/>
</dbReference>
<feature type="domain" description="Solute-binding protein family 5" evidence="6">
    <location>
        <begin position="71"/>
        <end position="438"/>
    </location>
</feature>
<dbReference type="Gene3D" id="3.10.105.10">
    <property type="entry name" value="Dipeptide-binding Protein, Domain 3"/>
    <property type="match status" value="1"/>
</dbReference>
<evidence type="ECO:0000256" key="1">
    <source>
        <dbReference type="ARBA" id="ARBA00004418"/>
    </source>
</evidence>
<dbReference type="PIRSF" id="PIRSF002741">
    <property type="entry name" value="MppA"/>
    <property type="match status" value="1"/>
</dbReference>
<protein>
    <submittedName>
        <fullName evidence="7">Peptide/nickel transport system substrate-binding protein</fullName>
    </submittedName>
</protein>
<dbReference type="AlphaFoldDB" id="A0A1H2YWW3"/>
<keyword evidence="8" id="KW-1185">Reference proteome</keyword>
<evidence type="ECO:0000256" key="3">
    <source>
        <dbReference type="ARBA" id="ARBA00022448"/>
    </source>
</evidence>
<evidence type="ECO:0000256" key="2">
    <source>
        <dbReference type="ARBA" id="ARBA00005695"/>
    </source>
</evidence>
<evidence type="ECO:0000259" key="6">
    <source>
        <dbReference type="Pfam" id="PF00496"/>
    </source>
</evidence>
<accession>A0A1H2YWW3</accession>
<dbReference type="PANTHER" id="PTHR30290:SF9">
    <property type="entry name" value="OLIGOPEPTIDE-BINDING PROTEIN APPA"/>
    <property type="match status" value="1"/>
</dbReference>
<feature type="chain" id="PRO_5011444737" evidence="5">
    <location>
        <begin position="23"/>
        <end position="514"/>
    </location>
</feature>
<evidence type="ECO:0000313" key="7">
    <source>
        <dbReference type="EMBL" id="SDX09525.1"/>
    </source>
</evidence>
<comment type="similarity">
    <text evidence="2">Belongs to the bacterial solute-binding protein 5 family.</text>
</comment>
<sequence length="514" mass="56327">MFARAGLTGALLLSVSTAPLMAGKADDTFTWTTANEIGSADIYFANLRETLIVTYAMCDSLIYRDPLTDAYEPLLATSWEWTDATTMDVTLREGVTFHDGTAFGPEDVAYTLNFVADPANESQTQQLTGWIDTVEVTGPNSVRIHAKSPTPAALEYMTGTMPIFPEGHYDNAPEVPGADGTQRRDNGAVTPVCTGPYEMTTFEPGEGLTLEKNEGYFADSPKGTPQIGTIIFRTIKDPETQIAELVTGGVDWIWGVPTENVDMLAAMDGVEVVAAPTLRMSFLELDAAGRSGEDAPTTDVRVRQAIAHAIDREAIVENLVGDGSRVLPSICAPAQFGCETDVKQYDYDPEKARALLAEAGYEDGLSLPFWSYRDRQYAEAILNYLREVGITADLNFVQWGALRPALAGGEVELGNLTWGSNGVLDVSASTSYYFDGGEMDYARDADVTRWLEETNVETDPEARKALYSRALNRIADEAYKVPLFLYARTYGFNDAFDYPITDDELAHFYLGSWK</sequence>
<dbReference type="Gene3D" id="3.40.190.10">
    <property type="entry name" value="Periplasmic binding protein-like II"/>
    <property type="match status" value="1"/>
</dbReference>
<dbReference type="CDD" id="cd08515">
    <property type="entry name" value="PBP2_NikA_DppA_OppA_like_10"/>
    <property type="match status" value="1"/>
</dbReference>
<dbReference type="SUPFAM" id="SSF53850">
    <property type="entry name" value="Periplasmic binding protein-like II"/>
    <property type="match status" value="1"/>
</dbReference>